<evidence type="ECO:0000256" key="2">
    <source>
        <dbReference type="ARBA" id="ARBA00022670"/>
    </source>
</evidence>
<evidence type="ECO:0000256" key="1">
    <source>
        <dbReference type="ARBA" id="ARBA00005234"/>
    </source>
</evidence>
<protein>
    <recommendedName>
        <fullName evidence="6">Ubiquitin-like protease family profile domain-containing protein</fullName>
    </recommendedName>
</protein>
<evidence type="ECO:0000256" key="4">
    <source>
        <dbReference type="ARBA" id="ARBA00022807"/>
    </source>
</evidence>
<reference evidence="7" key="1">
    <citation type="submission" date="2019-12" db="EMBL/GenBank/DDBJ databases">
        <title>Genome sequencing and annotation of Brassica cretica.</title>
        <authorList>
            <person name="Studholme D.J."/>
            <person name="Sarris P.F."/>
        </authorList>
    </citation>
    <scope>NUCLEOTIDE SEQUENCE</scope>
    <source>
        <strain evidence="7">PFS-102/07</strain>
        <tissue evidence="7">Leaf</tissue>
    </source>
</reference>
<dbReference type="InterPro" id="IPR003653">
    <property type="entry name" value="Peptidase_C48_C"/>
</dbReference>
<keyword evidence="4" id="KW-0788">Thiol protease</keyword>
<feature type="region of interest" description="Disordered" evidence="5">
    <location>
        <begin position="536"/>
        <end position="606"/>
    </location>
</feature>
<evidence type="ECO:0000256" key="5">
    <source>
        <dbReference type="SAM" id="MobiDB-lite"/>
    </source>
</evidence>
<organism evidence="7">
    <name type="scientific">Brassica cretica</name>
    <name type="common">Mustard</name>
    <dbReference type="NCBI Taxonomy" id="69181"/>
    <lineage>
        <taxon>Eukaryota</taxon>
        <taxon>Viridiplantae</taxon>
        <taxon>Streptophyta</taxon>
        <taxon>Embryophyta</taxon>
        <taxon>Tracheophyta</taxon>
        <taxon>Spermatophyta</taxon>
        <taxon>Magnoliopsida</taxon>
        <taxon>eudicotyledons</taxon>
        <taxon>Gunneridae</taxon>
        <taxon>Pentapetalae</taxon>
        <taxon>rosids</taxon>
        <taxon>malvids</taxon>
        <taxon>Brassicales</taxon>
        <taxon>Brassicaceae</taxon>
        <taxon>Brassiceae</taxon>
        <taxon>Brassica</taxon>
    </lineage>
</organism>
<name>A0A8S9GJE3_BRACR</name>
<dbReference type="PANTHER" id="PTHR12606:SF136">
    <property type="entry name" value="ULP1 PROTEASE FAMILY PROTEIN"/>
    <property type="match status" value="1"/>
</dbReference>
<dbReference type="PROSITE" id="PS50600">
    <property type="entry name" value="ULP_PROTEASE"/>
    <property type="match status" value="1"/>
</dbReference>
<dbReference type="GO" id="GO:0006508">
    <property type="term" value="P:proteolysis"/>
    <property type="evidence" value="ECO:0007669"/>
    <property type="project" value="UniProtKB-KW"/>
</dbReference>
<gene>
    <name evidence="7" type="ORF">F2Q70_00022661</name>
</gene>
<comment type="similarity">
    <text evidence="1">Belongs to the peptidase C48 family.</text>
</comment>
<dbReference type="GO" id="GO:0016929">
    <property type="term" value="F:deSUMOylase activity"/>
    <property type="evidence" value="ECO:0007669"/>
    <property type="project" value="TreeGrafter"/>
</dbReference>
<dbReference type="EMBL" id="QGKY02001925">
    <property type="protein sequence ID" value="KAF2545460.1"/>
    <property type="molecule type" value="Genomic_DNA"/>
</dbReference>
<evidence type="ECO:0000256" key="3">
    <source>
        <dbReference type="ARBA" id="ARBA00022801"/>
    </source>
</evidence>
<evidence type="ECO:0000259" key="6">
    <source>
        <dbReference type="PROSITE" id="PS50600"/>
    </source>
</evidence>
<sequence>MFVKKPWKWTMDCWEVTGTWVNTKPAVVSPAKKKVVKEDSPRPRKKARKEASEEASEEAAAVASEETAAEASEEVHTTVGGLTKEDIKTMFKDIVDAMREGFGTCLKEIKYLSERVEAVEKKVGITTKRKGTAAQNTTTPLKLTLESGVKVLMGRTREGRACRRIKKEDARYLEKRDAALALCRAKSDRTRKLAASQQSLYTANNTAKVIIPNKKFYPGYNPFAPIDKKKLKELADWLKTCPTPLDKKPRTSRTWWYQILRTSLEWLEDCINVLRKRYDANPQHFRSERMCFLDHLFAQQWRFNYKDFKDSEPDQNGLGSRLPGGAWNYYAGTIPSFCQSNKVWGTDIDDVYAPVNYNDTHWIAMWISIPKRHIVTRVINFVQKDIGEMFPKWEFDVEDTPAENIIKLMFVKKPWKWTMDCWEVTGTWVNTKPAVVSPAKKKVVKEDSPRPRKKARKEASEEASEEAAAVASEEAAAEASEEVHTTVGGLTKEDIKTMFKDIVDAMREGFGTCLKEIKYLSKRVEVVEKKVGITTKRKGTSAQNTTPPPKPTLEPGSESVNGVNSGRKSLPEDKGPDVSADASSSKDKAPEPSLVQLDKNQSTVSDLQKEDARYLEKRDAALALCRAKIIIEHLSIKSHGQVGLGDDSPINRLHIDAWINVLKKRYDATPQHFRSTSPLFCQSNKVWGTDIDDVYAPVNNNDTHWIAMWISIPKRHIVVWDNICSSISPEDLDVVMEPFLYMVPYLLVEWASSDEQRAKYSLEPFTYERSTNIPSARAGDCGMYTLKYIECHALGIKFSKKDFAKANGKTMRDKMAVDIFQELLDAHEFENKDNDANLDASSSKDKAPEPSLVLLDKNQPTVSDLQKEDARYQEKRDAALALCRAKSDRTRKLAASQQSPYTANSTARVIIPNKKLYPGYNPFAPIDKKKLKELVDWLKTCPHIVIFDSICSSISPKELDVVMEHFLYMVPYLLVECASSDEQRAQYSLEPFTNERLTNIPPAQAGDCGVYTLKYIECHALGIKFSKKDFAKANGKTMRDKMAVDIFQELPDAHEFENKDNDANLGAYEG</sequence>
<dbReference type="Gene3D" id="3.40.395.10">
    <property type="entry name" value="Adenoviral Proteinase, Chain A"/>
    <property type="match status" value="2"/>
</dbReference>
<feature type="region of interest" description="Disordered" evidence="5">
    <location>
        <begin position="440"/>
        <end position="464"/>
    </location>
</feature>
<accession>A0A8S9GJE3</accession>
<evidence type="ECO:0000313" key="7">
    <source>
        <dbReference type="EMBL" id="KAF2545460.1"/>
    </source>
</evidence>
<dbReference type="PANTHER" id="PTHR12606">
    <property type="entry name" value="SENTRIN/SUMO-SPECIFIC PROTEASE"/>
    <property type="match status" value="1"/>
</dbReference>
<keyword evidence="3" id="KW-0378">Hydrolase</keyword>
<proteinExistence type="inferred from homology"/>
<dbReference type="InterPro" id="IPR038765">
    <property type="entry name" value="Papain-like_cys_pep_sf"/>
</dbReference>
<dbReference type="GO" id="GO:0005634">
    <property type="term" value="C:nucleus"/>
    <property type="evidence" value="ECO:0007669"/>
    <property type="project" value="TreeGrafter"/>
</dbReference>
<comment type="caution">
    <text evidence="7">The sequence shown here is derived from an EMBL/GenBank/DDBJ whole genome shotgun (WGS) entry which is preliminary data.</text>
</comment>
<dbReference type="GO" id="GO:0016926">
    <property type="term" value="P:protein desumoylation"/>
    <property type="evidence" value="ECO:0007669"/>
    <property type="project" value="TreeGrafter"/>
</dbReference>
<keyword evidence="2" id="KW-0645">Protease</keyword>
<feature type="region of interest" description="Disordered" evidence="5">
    <location>
        <begin position="30"/>
        <end position="78"/>
    </location>
</feature>
<dbReference type="Pfam" id="PF02902">
    <property type="entry name" value="Peptidase_C48"/>
    <property type="match status" value="3"/>
</dbReference>
<dbReference type="AlphaFoldDB" id="A0A8S9GJE3"/>
<feature type="domain" description="Ubiquitin-like protease family profile" evidence="6">
    <location>
        <begin position="605"/>
        <end position="792"/>
    </location>
</feature>
<feature type="compositionally biased region" description="Polar residues" evidence="5">
    <location>
        <begin position="558"/>
        <end position="567"/>
    </location>
</feature>
<dbReference type="SUPFAM" id="SSF54001">
    <property type="entry name" value="Cysteine proteinases"/>
    <property type="match status" value="2"/>
</dbReference>